<gene>
    <name evidence="2" type="primary">EFM7_1</name>
    <name evidence="2" type="ORF">HK105_200813</name>
</gene>
<keyword evidence="3" id="KW-1185">Reference proteome</keyword>
<dbReference type="SUPFAM" id="SSF53335">
    <property type="entry name" value="S-adenosyl-L-methionine-dependent methyltransferases"/>
    <property type="match status" value="1"/>
</dbReference>
<evidence type="ECO:0000313" key="2">
    <source>
        <dbReference type="EMBL" id="KAL2919896.1"/>
    </source>
</evidence>
<dbReference type="PANTHER" id="PTHR14614:SF10">
    <property type="entry name" value="PROTEIN N-TERMINAL AND LYSINE N-METHYLTRANSFERASE EFM7"/>
    <property type="match status" value="1"/>
</dbReference>
<dbReference type="InterPro" id="IPR029063">
    <property type="entry name" value="SAM-dependent_MTases_sf"/>
</dbReference>
<reference evidence="2 3" key="1">
    <citation type="submission" date="2023-09" db="EMBL/GenBank/DDBJ databases">
        <title>Pangenome analysis of Batrachochytrium dendrobatidis and related Chytrids.</title>
        <authorList>
            <person name="Yacoub M.N."/>
            <person name="Stajich J.E."/>
            <person name="James T.Y."/>
        </authorList>
    </citation>
    <scope>NUCLEOTIDE SEQUENCE [LARGE SCALE GENOMIC DNA]</scope>
    <source>
        <strain evidence="2 3">JEL0888</strain>
    </source>
</reference>
<dbReference type="InterPro" id="IPR019410">
    <property type="entry name" value="Methyltransf_16"/>
</dbReference>
<evidence type="ECO:0000313" key="3">
    <source>
        <dbReference type="Proteomes" id="UP001527925"/>
    </source>
</evidence>
<feature type="compositionally biased region" description="Basic and acidic residues" evidence="1">
    <location>
        <begin position="9"/>
        <end position="19"/>
    </location>
</feature>
<dbReference type="EC" id="2.1.1.1" evidence="2"/>
<sequence>MHSPGTDDDGPKRHGDQPHAEAPVSAAAPAPAAASADDDDDFFIPADVFEEPAGFRPPSPQPSSTTFSREPSSVQPGTPKDFVVHLVAKHSLWAHWLWNAGKSMTNFLDKHKDMVAGKDVLELGAAAALPSIIAALNGARKVVSTDYPDPPLLNNIRLNAIENAPAYLENGTIVVEVRRIAI</sequence>
<dbReference type="GO" id="GO:0008112">
    <property type="term" value="F:nicotinamide N-methyltransferase activity"/>
    <property type="evidence" value="ECO:0007669"/>
    <property type="project" value="UniProtKB-EC"/>
</dbReference>
<proteinExistence type="predicted"/>
<dbReference type="EMBL" id="JADGIZ020000002">
    <property type="protein sequence ID" value="KAL2919896.1"/>
    <property type="molecule type" value="Genomic_DNA"/>
</dbReference>
<accession>A0ABR4NK33</accession>
<dbReference type="Proteomes" id="UP001527925">
    <property type="component" value="Unassembled WGS sequence"/>
</dbReference>
<comment type="caution">
    <text evidence="2">The sequence shown here is derived from an EMBL/GenBank/DDBJ whole genome shotgun (WGS) entry which is preliminary data.</text>
</comment>
<keyword evidence="2" id="KW-0489">Methyltransferase</keyword>
<keyword evidence="2" id="KW-0808">Transferase</keyword>
<feature type="region of interest" description="Disordered" evidence="1">
    <location>
        <begin position="1"/>
        <end position="76"/>
    </location>
</feature>
<organism evidence="2 3">
    <name type="scientific">Polyrhizophydium stewartii</name>
    <dbReference type="NCBI Taxonomy" id="2732419"/>
    <lineage>
        <taxon>Eukaryota</taxon>
        <taxon>Fungi</taxon>
        <taxon>Fungi incertae sedis</taxon>
        <taxon>Chytridiomycota</taxon>
        <taxon>Chytridiomycota incertae sedis</taxon>
        <taxon>Chytridiomycetes</taxon>
        <taxon>Rhizophydiales</taxon>
        <taxon>Rhizophydiales incertae sedis</taxon>
        <taxon>Polyrhizophydium</taxon>
    </lineage>
</organism>
<dbReference type="GO" id="GO:0032259">
    <property type="term" value="P:methylation"/>
    <property type="evidence" value="ECO:0007669"/>
    <property type="project" value="UniProtKB-KW"/>
</dbReference>
<protein>
    <submittedName>
        <fullName evidence="2">Protein N-terminal and lysine N-methyltransferase efm7</fullName>
        <ecNumber evidence="2">2.1.1.1</ecNumber>
    </submittedName>
</protein>
<dbReference type="PANTHER" id="PTHR14614">
    <property type="entry name" value="HEPATOCELLULAR CARCINOMA-ASSOCIATED ANTIGEN"/>
    <property type="match status" value="1"/>
</dbReference>
<name>A0ABR4NK33_9FUNG</name>
<feature type="compositionally biased region" description="Low complexity" evidence="1">
    <location>
        <begin position="22"/>
        <end position="35"/>
    </location>
</feature>
<evidence type="ECO:0000256" key="1">
    <source>
        <dbReference type="SAM" id="MobiDB-lite"/>
    </source>
</evidence>
<dbReference type="Gene3D" id="3.40.50.150">
    <property type="entry name" value="Vaccinia Virus protein VP39"/>
    <property type="match status" value="1"/>
</dbReference>